<evidence type="ECO:0000313" key="1">
    <source>
        <dbReference type="EMBL" id="KAA8545171.1"/>
    </source>
</evidence>
<gene>
    <name evidence="1" type="ORF">F0562_019940</name>
</gene>
<organism evidence="1 2">
    <name type="scientific">Nyssa sinensis</name>
    <dbReference type="NCBI Taxonomy" id="561372"/>
    <lineage>
        <taxon>Eukaryota</taxon>
        <taxon>Viridiplantae</taxon>
        <taxon>Streptophyta</taxon>
        <taxon>Embryophyta</taxon>
        <taxon>Tracheophyta</taxon>
        <taxon>Spermatophyta</taxon>
        <taxon>Magnoliopsida</taxon>
        <taxon>eudicotyledons</taxon>
        <taxon>Gunneridae</taxon>
        <taxon>Pentapetalae</taxon>
        <taxon>asterids</taxon>
        <taxon>Cornales</taxon>
        <taxon>Nyssaceae</taxon>
        <taxon>Nyssa</taxon>
    </lineage>
</organism>
<dbReference type="Proteomes" id="UP000325577">
    <property type="component" value="Linkage Group LG10"/>
</dbReference>
<reference evidence="1 2" key="1">
    <citation type="submission" date="2019-09" db="EMBL/GenBank/DDBJ databases">
        <title>A chromosome-level genome assembly of the Chinese tupelo Nyssa sinensis.</title>
        <authorList>
            <person name="Yang X."/>
            <person name="Kang M."/>
            <person name="Yang Y."/>
            <person name="Xiong H."/>
            <person name="Wang M."/>
            <person name="Zhang Z."/>
            <person name="Wang Z."/>
            <person name="Wu H."/>
            <person name="Ma T."/>
            <person name="Liu J."/>
            <person name="Xi Z."/>
        </authorList>
    </citation>
    <scope>NUCLEOTIDE SEQUENCE [LARGE SCALE GENOMIC DNA]</scope>
    <source>
        <strain evidence="1">J267</strain>
        <tissue evidence="1">Leaf</tissue>
    </source>
</reference>
<proteinExistence type="predicted"/>
<keyword evidence="2" id="KW-1185">Reference proteome</keyword>
<dbReference type="EMBL" id="CM018033">
    <property type="protein sequence ID" value="KAA8545171.1"/>
    <property type="molecule type" value="Genomic_DNA"/>
</dbReference>
<dbReference type="AlphaFoldDB" id="A0A5J5BV71"/>
<name>A0A5J5BV71_9ASTE</name>
<evidence type="ECO:0000313" key="2">
    <source>
        <dbReference type="Proteomes" id="UP000325577"/>
    </source>
</evidence>
<accession>A0A5J5BV71</accession>
<protein>
    <submittedName>
        <fullName evidence="1">Uncharacterized protein</fullName>
    </submittedName>
</protein>
<sequence length="74" mass="8333">MEPFFGEKLAKQLLVVCERHRGLDWCSDGGAYGYSQHISPTMVRHAPDEIERLSSYSSSAIVHSLSSWHGKKEV</sequence>